<dbReference type="PANTHER" id="PTHR35317:SF31">
    <property type="entry name" value="DUF4219 DOMAIN-CONTAINING PROTEIN"/>
    <property type="match status" value="1"/>
</dbReference>
<evidence type="ECO:0000313" key="1">
    <source>
        <dbReference type="EMBL" id="KYP56823.1"/>
    </source>
</evidence>
<gene>
    <name evidence="1" type="ORF">KK1_003070</name>
</gene>
<proteinExistence type="predicted"/>
<dbReference type="AlphaFoldDB" id="A0A151SPV5"/>
<dbReference type="Proteomes" id="UP000075243">
    <property type="component" value="Chromosome 11"/>
</dbReference>
<sequence>TNSPAIPMFNGENYHIWAVMRKFVLRSQGLWNIVISEVDPPPLRENPTIAQVKAYEEKLKKDKVITCLHAGLVDHVFTKIMDLETPKQVCGKIQDEFEGISKVKFVRLLTLKREFELMKMKENASVKDNYDRLMDVVNQMRILGETSFKRSEACRKNHGFNARKI</sequence>
<name>A0A151SPV5_CAJCA</name>
<dbReference type="PANTHER" id="PTHR35317">
    <property type="entry name" value="OS04G0629600 PROTEIN"/>
    <property type="match status" value="1"/>
</dbReference>
<dbReference type="Pfam" id="PF14223">
    <property type="entry name" value="Retrotran_gag_2"/>
    <property type="match status" value="1"/>
</dbReference>
<evidence type="ECO:0008006" key="3">
    <source>
        <dbReference type="Google" id="ProtNLM"/>
    </source>
</evidence>
<evidence type="ECO:0000313" key="2">
    <source>
        <dbReference type="Proteomes" id="UP000075243"/>
    </source>
</evidence>
<organism evidence="1 2">
    <name type="scientific">Cajanus cajan</name>
    <name type="common">Pigeon pea</name>
    <name type="synonym">Cajanus indicus</name>
    <dbReference type="NCBI Taxonomy" id="3821"/>
    <lineage>
        <taxon>Eukaryota</taxon>
        <taxon>Viridiplantae</taxon>
        <taxon>Streptophyta</taxon>
        <taxon>Embryophyta</taxon>
        <taxon>Tracheophyta</taxon>
        <taxon>Spermatophyta</taxon>
        <taxon>Magnoliopsida</taxon>
        <taxon>eudicotyledons</taxon>
        <taxon>Gunneridae</taxon>
        <taxon>Pentapetalae</taxon>
        <taxon>rosids</taxon>
        <taxon>fabids</taxon>
        <taxon>Fabales</taxon>
        <taxon>Fabaceae</taxon>
        <taxon>Papilionoideae</taxon>
        <taxon>50 kb inversion clade</taxon>
        <taxon>NPAAA clade</taxon>
        <taxon>indigoferoid/millettioid clade</taxon>
        <taxon>Phaseoleae</taxon>
        <taxon>Cajanus</taxon>
    </lineage>
</organism>
<protein>
    <recommendedName>
        <fullName evidence="3">DUF4219 domain-containing protein</fullName>
    </recommendedName>
</protein>
<reference evidence="1 2" key="1">
    <citation type="journal article" date="2012" name="Nat. Biotechnol.">
        <title>Draft genome sequence of pigeonpea (Cajanus cajan), an orphan legume crop of resource-poor farmers.</title>
        <authorList>
            <person name="Varshney R.K."/>
            <person name="Chen W."/>
            <person name="Li Y."/>
            <person name="Bharti A.K."/>
            <person name="Saxena R.K."/>
            <person name="Schlueter J.A."/>
            <person name="Donoghue M.T."/>
            <person name="Azam S."/>
            <person name="Fan G."/>
            <person name="Whaley A.M."/>
            <person name="Farmer A.D."/>
            <person name="Sheridan J."/>
            <person name="Iwata A."/>
            <person name="Tuteja R."/>
            <person name="Penmetsa R.V."/>
            <person name="Wu W."/>
            <person name="Upadhyaya H.D."/>
            <person name="Yang S.P."/>
            <person name="Shah T."/>
            <person name="Saxena K.B."/>
            <person name="Michael T."/>
            <person name="McCombie W.R."/>
            <person name="Yang B."/>
            <person name="Zhang G."/>
            <person name="Yang H."/>
            <person name="Wang J."/>
            <person name="Spillane C."/>
            <person name="Cook D.R."/>
            <person name="May G.D."/>
            <person name="Xu X."/>
            <person name="Jackson S.A."/>
        </authorList>
    </citation>
    <scope>NUCLEOTIDE SEQUENCE [LARGE SCALE GENOMIC DNA]</scope>
    <source>
        <strain evidence="2">cv. Asha</strain>
    </source>
</reference>
<keyword evidence="2" id="KW-1185">Reference proteome</keyword>
<accession>A0A151SPV5</accession>
<dbReference type="Gramene" id="C.cajan_03001.t">
    <property type="protein sequence ID" value="C.cajan_03001.t.cds1"/>
    <property type="gene ID" value="C.cajan_03001"/>
</dbReference>
<dbReference type="EMBL" id="CM003613">
    <property type="protein sequence ID" value="KYP56823.1"/>
    <property type="molecule type" value="Genomic_DNA"/>
</dbReference>
<feature type="non-terminal residue" evidence="1">
    <location>
        <position position="1"/>
    </location>
</feature>